<sequence length="218" mass="24031">MLSLCQIVKLQVLPHHCHKHTLSGSFVGQSVEICVKIVEHCVFCAAVSGIALVLCRPSFHPCLQDPDLGRPRSSCRQLRPAHPPSSGLCLFVTDKQTCIWSGLDNNQGGVITNLPHCSPSYRRRIIGSYIEAKGGAKTTLKLPIIIPGHFVRSSELPLSLPDREVNTEENTIDFVSMCRAWHAGLAKPALEEQKKGKRGEKSIAPPVGSLRWHCYHTE</sequence>
<keyword evidence="2" id="KW-1185">Reference proteome</keyword>
<organism evidence="1 2">
    <name type="scientific">Elysia crispata</name>
    <name type="common">lettuce slug</name>
    <dbReference type="NCBI Taxonomy" id="231223"/>
    <lineage>
        <taxon>Eukaryota</taxon>
        <taxon>Metazoa</taxon>
        <taxon>Spiralia</taxon>
        <taxon>Lophotrochozoa</taxon>
        <taxon>Mollusca</taxon>
        <taxon>Gastropoda</taxon>
        <taxon>Heterobranchia</taxon>
        <taxon>Euthyneura</taxon>
        <taxon>Panpulmonata</taxon>
        <taxon>Sacoglossa</taxon>
        <taxon>Placobranchoidea</taxon>
        <taxon>Plakobranchidae</taxon>
        <taxon>Elysia</taxon>
    </lineage>
</organism>
<protein>
    <submittedName>
        <fullName evidence="1">Uncharacterized protein</fullName>
    </submittedName>
</protein>
<proteinExistence type="predicted"/>
<accession>A0AAE1AY06</accession>
<evidence type="ECO:0000313" key="1">
    <source>
        <dbReference type="EMBL" id="KAK3795760.1"/>
    </source>
</evidence>
<reference evidence="1" key="1">
    <citation type="journal article" date="2023" name="G3 (Bethesda)">
        <title>A reference genome for the long-term kleptoplast-retaining sea slug Elysia crispata morphotype clarki.</title>
        <authorList>
            <person name="Eastman K.E."/>
            <person name="Pendleton A.L."/>
            <person name="Shaikh M.A."/>
            <person name="Suttiyut T."/>
            <person name="Ogas R."/>
            <person name="Tomko P."/>
            <person name="Gavelis G."/>
            <person name="Widhalm J.R."/>
            <person name="Wisecaver J.H."/>
        </authorList>
    </citation>
    <scope>NUCLEOTIDE SEQUENCE</scope>
    <source>
        <strain evidence="1">ECLA1</strain>
    </source>
</reference>
<evidence type="ECO:0000313" key="2">
    <source>
        <dbReference type="Proteomes" id="UP001283361"/>
    </source>
</evidence>
<dbReference type="AlphaFoldDB" id="A0AAE1AY06"/>
<name>A0AAE1AY06_9GAST</name>
<dbReference type="Proteomes" id="UP001283361">
    <property type="component" value="Unassembled WGS sequence"/>
</dbReference>
<dbReference type="EMBL" id="JAWDGP010000992">
    <property type="protein sequence ID" value="KAK3795760.1"/>
    <property type="molecule type" value="Genomic_DNA"/>
</dbReference>
<gene>
    <name evidence="1" type="ORF">RRG08_058984</name>
</gene>
<comment type="caution">
    <text evidence="1">The sequence shown here is derived from an EMBL/GenBank/DDBJ whole genome shotgun (WGS) entry which is preliminary data.</text>
</comment>